<evidence type="ECO:0000256" key="19">
    <source>
        <dbReference type="ARBA" id="ARBA00048914"/>
    </source>
</evidence>
<dbReference type="PANTHER" id="PTHR21071:SF4">
    <property type="entry name" value="UDP-N-ACETYLENOLPYRUVOYLGLUCOSAMINE REDUCTASE"/>
    <property type="match status" value="1"/>
</dbReference>
<evidence type="ECO:0000256" key="1">
    <source>
        <dbReference type="ARBA" id="ARBA00001974"/>
    </source>
</evidence>
<evidence type="ECO:0000256" key="14">
    <source>
        <dbReference type="ARBA" id="ARBA00022984"/>
    </source>
</evidence>
<dbReference type="NCBIfam" id="NF000755">
    <property type="entry name" value="PRK00046.1"/>
    <property type="match status" value="1"/>
</dbReference>
<evidence type="ECO:0000256" key="13">
    <source>
        <dbReference type="ARBA" id="ARBA00022960"/>
    </source>
</evidence>
<evidence type="ECO:0000256" key="2">
    <source>
        <dbReference type="ARBA" id="ARBA00003921"/>
    </source>
</evidence>
<evidence type="ECO:0000256" key="7">
    <source>
        <dbReference type="ARBA" id="ARBA00022490"/>
    </source>
</evidence>
<dbReference type="InterPro" id="IPR016167">
    <property type="entry name" value="FAD-bd_PCMH_sub1"/>
</dbReference>
<dbReference type="EMBL" id="CAJPVJ010000076">
    <property type="protein sequence ID" value="CAG2160307.1"/>
    <property type="molecule type" value="Genomic_DNA"/>
</dbReference>
<evidence type="ECO:0000256" key="8">
    <source>
        <dbReference type="ARBA" id="ARBA00022618"/>
    </source>
</evidence>
<keyword evidence="17" id="KW-0131">Cell cycle</keyword>
<dbReference type="SUPFAM" id="SSF56176">
    <property type="entry name" value="FAD-binding/transporter-associated domain-like"/>
    <property type="match status" value="1"/>
</dbReference>
<gene>
    <name evidence="22" type="ORF">ONB1V03_LOCUS759</name>
</gene>
<dbReference type="PANTHER" id="PTHR21071">
    <property type="entry name" value="UDP-N-ACETYLENOLPYRUVOYLGLUCOSAMINE REDUCTASE"/>
    <property type="match status" value="1"/>
</dbReference>
<dbReference type="OrthoDB" id="3388at2759"/>
<feature type="active site" evidence="20">
    <location>
        <position position="19"/>
    </location>
</feature>
<evidence type="ECO:0000313" key="22">
    <source>
        <dbReference type="EMBL" id="CAD7637343.1"/>
    </source>
</evidence>
<dbReference type="InterPro" id="IPR003170">
    <property type="entry name" value="MurB"/>
</dbReference>
<dbReference type="GO" id="GO:0008360">
    <property type="term" value="P:regulation of cell shape"/>
    <property type="evidence" value="ECO:0007669"/>
    <property type="project" value="UniProtKB-KW"/>
</dbReference>
<dbReference type="Gene3D" id="3.40.50.2300">
    <property type="match status" value="1"/>
</dbReference>
<keyword evidence="9" id="KW-0285">Flavoprotein</keyword>
<dbReference type="Pfam" id="PF01451">
    <property type="entry name" value="LMWPc"/>
    <property type="match status" value="1"/>
</dbReference>
<evidence type="ECO:0000259" key="21">
    <source>
        <dbReference type="PROSITE" id="PS51387"/>
    </source>
</evidence>
<dbReference type="SUPFAM" id="SSF56194">
    <property type="entry name" value="Uridine diphospho-N-Acetylenolpyruvylglucosamine reductase, MurB, C-terminal domain"/>
    <property type="match status" value="1"/>
</dbReference>
<keyword evidence="15" id="KW-0560">Oxidoreductase</keyword>
<dbReference type="Gene3D" id="3.30.465.10">
    <property type="match status" value="1"/>
</dbReference>
<dbReference type="PROSITE" id="PS51387">
    <property type="entry name" value="FAD_PCMH"/>
    <property type="match status" value="1"/>
</dbReference>
<comment type="similarity">
    <text evidence="6">Belongs to the low molecular weight phosphotyrosine protein phosphatase family.</text>
</comment>
<evidence type="ECO:0000256" key="11">
    <source>
        <dbReference type="ARBA" id="ARBA00022827"/>
    </source>
</evidence>
<dbReference type="InterPro" id="IPR011601">
    <property type="entry name" value="MurB_C"/>
</dbReference>
<evidence type="ECO:0000256" key="12">
    <source>
        <dbReference type="ARBA" id="ARBA00022857"/>
    </source>
</evidence>
<keyword evidence="7" id="KW-0963">Cytoplasm</keyword>
<dbReference type="InterPro" id="IPR006094">
    <property type="entry name" value="Oxid_FAD_bind_N"/>
</dbReference>
<name>A0A7R9L953_9ACAR</name>
<dbReference type="InterPro" id="IPR023485">
    <property type="entry name" value="Ptyr_pPase"/>
</dbReference>
<dbReference type="AlphaFoldDB" id="A0A7R9L953"/>
<dbReference type="GO" id="GO:0051301">
    <property type="term" value="P:cell division"/>
    <property type="evidence" value="ECO:0007669"/>
    <property type="project" value="UniProtKB-KW"/>
</dbReference>
<keyword evidence="12" id="KW-0521">NADP</keyword>
<dbReference type="SUPFAM" id="SSF52788">
    <property type="entry name" value="Phosphotyrosine protein phosphatases I"/>
    <property type="match status" value="1"/>
</dbReference>
<evidence type="ECO:0000256" key="17">
    <source>
        <dbReference type="ARBA" id="ARBA00023306"/>
    </source>
</evidence>
<keyword evidence="8" id="KW-0132">Cell division</keyword>
<dbReference type="Pfam" id="PF02873">
    <property type="entry name" value="MurB_C"/>
    <property type="match status" value="1"/>
</dbReference>
<dbReference type="Proteomes" id="UP000728032">
    <property type="component" value="Unassembled WGS sequence"/>
</dbReference>
<dbReference type="PRINTS" id="PR00719">
    <property type="entry name" value="LMWPTPASE"/>
</dbReference>
<dbReference type="HAMAP" id="MF_00037">
    <property type="entry name" value="MurB"/>
    <property type="match status" value="1"/>
</dbReference>
<feature type="active site" description="Nucleophile" evidence="20">
    <location>
        <position position="13"/>
    </location>
</feature>
<keyword evidence="11" id="KW-0274">FAD</keyword>
<evidence type="ECO:0000256" key="4">
    <source>
        <dbReference type="ARBA" id="ARBA00004496"/>
    </source>
</evidence>
<reference evidence="22" key="1">
    <citation type="submission" date="2020-11" db="EMBL/GenBank/DDBJ databases">
        <authorList>
            <person name="Tran Van P."/>
        </authorList>
    </citation>
    <scope>NUCLEOTIDE SEQUENCE</scope>
</reference>
<dbReference type="GO" id="GO:0004725">
    <property type="term" value="F:protein tyrosine phosphatase activity"/>
    <property type="evidence" value="ECO:0007669"/>
    <property type="project" value="InterPro"/>
</dbReference>
<dbReference type="GO" id="GO:0008762">
    <property type="term" value="F:UDP-N-acetylmuramate dehydrogenase activity"/>
    <property type="evidence" value="ECO:0007669"/>
    <property type="project" value="UniProtKB-EC"/>
</dbReference>
<keyword evidence="10" id="KW-0378">Hydrolase</keyword>
<dbReference type="InterPro" id="IPR016169">
    <property type="entry name" value="FAD-bd_PCMH_sub2"/>
</dbReference>
<dbReference type="InterPro" id="IPR017867">
    <property type="entry name" value="Tyr_phospatase_low_mol_wt"/>
</dbReference>
<dbReference type="Gene3D" id="3.90.78.10">
    <property type="entry name" value="UDP-N-acetylenolpyruvoylglucosamine reductase, C-terminal domain"/>
    <property type="match status" value="1"/>
</dbReference>
<dbReference type="EMBL" id="OC914901">
    <property type="protein sequence ID" value="CAD7637343.1"/>
    <property type="molecule type" value="Genomic_DNA"/>
</dbReference>
<dbReference type="GO" id="GO:0005829">
    <property type="term" value="C:cytosol"/>
    <property type="evidence" value="ECO:0007669"/>
    <property type="project" value="TreeGrafter"/>
</dbReference>
<evidence type="ECO:0000256" key="9">
    <source>
        <dbReference type="ARBA" id="ARBA00022630"/>
    </source>
</evidence>
<evidence type="ECO:0000256" key="20">
    <source>
        <dbReference type="PIRSR" id="PIRSR617867-1"/>
    </source>
</evidence>
<keyword evidence="14" id="KW-0573">Peptidoglycan synthesis</keyword>
<feature type="active site" description="Proton donor" evidence="20">
    <location>
        <position position="136"/>
    </location>
</feature>
<organism evidence="22">
    <name type="scientific">Oppiella nova</name>
    <dbReference type="NCBI Taxonomy" id="334625"/>
    <lineage>
        <taxon>Eukaryota</taxon>
        <taxon>Metazoa</taxon>
        <taxon>Ecdysozoa</taxon>
        <taxon>Arthropoda</taxon>
        <taxon>Chelicerata</taxon>
        <taxon>Arachnida</taxon>
        <taxon>Acari</taxon>
        <taxon>Acariformes</taxon>
        <taxon>Sarcoptiformes</taxon>
        <taxon>Oribatida</taxon>
        <taxon>Brachypylina</taxon>
        <taxon>Oppioidea</taxon>
        <taxon>Oppiidae</taxon>
        <taxon>Oppiella</taxon>
    </lineage>
</organism>
<evidence type="ECO:0000313" key="23">
    <source>
        <dbReference type="Proteomes" id="UP000728032"/>
    </source>
</evidence>
<dbReference type="InterPro" id="IPR036318">
    <property type="entry name" value="FAD-bd_PCMH-like_sf"/>
</dbReference>
<comment type="function">
    <text evidence="2">Cell wall formation.</text>
</comment>
<dbReference type="Pfam" id="PF01565">
    <property type="entry name" value="FAD_binding_4"/>
    <property type="match status" value="1"/>
</dbReference>
<evidence type="ECO:0000256" key="15">
    <source>
        <dbReference type="ARBA" id="ARBA00023002"/>
    </source>
</evidence>
<feature type="domain" description="FAD-binding PCMH-type" evidence="21">
    <location>
        <begin position="170"/>
        <end position="333"/>
    </location>
</feature>
<comment type="cofactor">
    <cofactor evidence="1">
        <name>FAD</name>
        <dbReference type="ChEBI" id="CHEBI:57692"/>
    </cofactor>
</comment>
<protein>
    <recommendedName>
        <fullName evidence="21">FAD-binding PCMH-type domain-containing protein</fullName>
    </recommendedName>
</protein>
<dbReference type="SMART" id="SM00226">
    <property type="entry name" value="LMWPc"/>
    <property type="match status" value="1"/>
</dbReference>
<dbReference type="NCBIfam" id="NF010478">
    <property type="entry name" value="PRK13903.1"/>
    <property type="match status" value="1"/>
</dbReference>
<evidence type="ECO:0000256" key="3">
    <source>
        <dbReference type="ARBA" id="ARBA00004275"/>
    </source>
</evidence>
<dbReference type="Gene3D" id="3.30.43.10">
    <property type="entry name" value="Uridine Diphospho-n-acetylenolpyruvylglucosamine Reductase, domain 2"/>
    <property type="match status" value="1"/>
</dbReference>
<proteinExistence type="inferred from homology"/>
<evidence type="ECO:0000256" key="16">
    <source>
        <dbReference type="ARBA" id="ARBA00023140"/>
    </source>
</evidence>
<evidence type="ECO:0000256" key="10">
    <source>
        <dbReference type="ARBA" id="ARBA00022801"/>
    </source>
</evidence>
<accession>A0A7R9L953</accession>
<dbReference type="NCBIfam" id="TIGR00179">
    <property type="entry name" value="murB"/>
    <property type="match status" value="1"/>
</dbReference>
<dbReference type="InterPro" id="IPR036196">
    <property type="entry name" value="Ptyr_pPase_sf"/>
</dbReference>
<keyword evidence="18" id="KW-0961">Cell wall biogenesis/degradation</keyword>
<keyword evidence="16" id="KW-0576">Peroxisome</keyword>
<dbReference type="UniPathway" id="UPA00219"/>
<dbReference type="InterPro" id="IPR036635">
    <property type="entry name" value="MurB_C_sf"/>
</dbReference>
<comment type="subcellular location">
    <subcellularLocation>
        <location evidence="4">Cytoplasm</location>
    </subcellularLocation>
    <subcellularLocation>
        <location evidence="3">Peroxisome</location>
    </subcellularLocation>
</comment>
<comment type="catalytic activity">
    <reaction evidence="19">
        <text>UDP-N-acetyl-alpha-D-muramate + NADP(+) = UDP-N-acetyl-3-O-(1-carboxyvinyl)-alpha-D-glucosamine + NADPH + H(+)</text>
        <dbReference type="Rhea" id="RHEA:12248"/>
        <dbReference type="ChEBI" id="CHEBI:15378"/>
        <dbReference type="ChEBI" id="CHEBI:57783"/>
        <dbReference type="ChEBI" id="CHEBI:58349"/>
        <dbReference type="ChEBI" id="CHEBI:68483"/>
        <dbReference type="ChEBI" id="CHEBI:70757"/>
        <dbReference type="EC" id="1.3.1.98"/>
    </reaction>
</comment>
<dbReference type="GO" id="GO:0071949">
    <property type="term" value="F:FAD binding"/>
    <property type="evidence" value="ECO:0007669"/>
    <property type="project" value="InterPro"/>
</dbReference>
<dbReference type="InterPro" id="IPR016166">
    <property type="entry name" value="FAD-bd_PCMH"/>
</dbReference>
<dbReference type="CDD" id="cd16343">
    <property type="entry name" value="LMWPTP"/>
    <property type="match status" value="1"/>
</dbReference>
<evidence type="ECO:0000256" key="6">
    <source>
        <dbReference type="ARBA" id="ARBA00011063"/>
    </source>
</evidence>
<dbReference type="GO" id="GO:0005777">
    <property type="term" value="C:peroxisome"/>
    <property type="evidence" value="ECO:0007669"/>
    <property type="project" value="UniProtKB-SubCell"/>
</dbReference>
<evidence type="ECO:0000256" key="5">
    <source>
        <dbReference type="ARBA" id="ARBA00004752"/>
    </source>
</evidence>
<evidence type="ECO:0000256" key="18">
    <source>
        <dbReference type="ARBA" id="ARBA00023316"/>
    </source>
</evidence>
<comment type="pathway">
    <text evidence="5">Cell wall biogenesis; peptidoglycan biosynthesis.</text>
</comment>
<keyword evidence="13" id="KW-0133">Cell shape</keyword>
<sequence>MSSKMPYKVLCVCLGNICRSPTAEVVLRHYCDEKRLNVVVDSAGTSNYHPNKSPDSRSQKHAIKRGYDLSGLRARQLKIQDFLEFDLILAMDHQNFADIQHVYNQASSQFGLAQIKAKIALMSEHDHVYPQQALPDPYYGEADGFERVLDQCESSSLAWVQLKPFNTLSLNSIASHYVKIQSIVDLQQALQFSKAHDLNVLLLSGGSNMMLPEHIHALVVAIDIQDAESKTIKVGAGQVWHDFVLWTTTQQLYGLQNLALIPGLVGASPVQNIGAYGVEVGEFIQSVEVYDRQSALTLSIQAQDCQFSYRHSIFKDDPDRYVITHVIFKLLKHADLKVNYGDLKDAMMDDMSAENLQKQVIHIRQSKLPDPKEYPNVGSFFKNPIIKQQEFSQLIAKFPNIPHYPQAGNHVKIAAGWLIDQSGWKGKQLNQVGMFHKQALVLVNYADATLTDVRATYQAVQKDVFEKFGVYLEPEPVLYNELGLIENH</sequence>
<dbReference type="GO" id="GO:0071555">
    <property type="term" value="P:cell wall organization"/>
    <property type="evidence" value="ECO:0007669"/>
    <property type="project" value="UniProtKB-KW"/>
</dbReference>
<keyword evidence="23" id="KW-1185">Reference proteome</keyword>